<feature type="binding site" evidence="6">
    <location>
        <position position="78"/>
    </location>
    <ligand>
        <name>Zn(2+)</name>
        <dbReference type="ChEBI" id="CHEBI:29105"/>
    </ligand>
</feature>
<dbReference type="KEGG" id="pdm:ADU72_1331"/>
<dbReference type="EC" id="3.5.4.16" evidence="6"/>
<dbReference type="InterPro" id="IPR001474">
    <property type="entry name" value="GTP_CycHdrlase_I"/>
</dbReference>
<keyword evidence="3 6" id="KW-0554">One-carbon metabolism</keyword>
<dbReference type="Gene3D" id="3.30.1130.10">
    <property type="match status" value="1"/>
</dbReference>
<dbReference type="Proteomes" id="UP000076244">
    <property type="component" value="Chromosome"/>
</dbReference>
<feature type="domain" description="GTP cyclohydrolase I" evidence="7">
    <location>
        <begin position="9"/>
        <end position="186"/>
    </location>
</feature>
<dbReference type="RefSeq" id="WP_046870613.1">
    <property type="nucleotide sequence ID" value="NZ_BAAAXI010000190.1"/>
</dbReference>
<evidence type="ECO:0000313" key="10">
    <source>
        <dbReference type="Proteomes" id="UP000076244"/>
    </source>
</evidence>
<evidence type="ECO:0000256" key="4">
    <source>
        <dbReference type="ARBA" id="ARBA00022801"/>
    </source>
</evidence>
<dbReference type="InterPro" id="IPR043134">
    <property type="entry name" value="GTP-CH-I_N"/>
</dbReference>
<dbReference type="InterPro" id="IPR020602">
    <property type="entry name" value="GTP_CycHdrlase_I_dom"/>
</dbReference>
<dbReference type="GO" id="GO:0005737">
    <property type="term" value="C:cytoplasm"/>
    <property type="evidence" value="ECO:0007669"/>
    <property type="project" value="TreeGrafter"/>
</dbReference>
<feature type="binding site" evidence="6">
    <location>
        <position position="150"/>
    </location>
    <ligand>
        <name>Zn(2+)</name>
        <dbReference type="ChEBI" id="CHEBI:29105"/>
    </ligand>
</feature>
<dbReference type="SUPFAM" id="SSF55620">
    <property type="entry name" value="Tetrahydrobiopterin biosynthesis enzymes-like"/>
    <property type="match status" value="1"/>
</dbReference>
<dbReference type="EMBL" id="CP012275">
    <property type="protein sequence ID" value="AMV62854.1"/>
    <property type="molecule type" value="Genomic_DNA"/>
</dbReference>
<proteinExistence type="inferred from homology"/>
<evidence type="ECO:0000256" key="2">
    <source>
        <dbReference type="ARBA" id="ARBA00005080"/>
    </source>
</evidence>
<dbReference type="PANTHER" id="PTHR11109:SF7">
    <property type="entry name" value="GTP CYCLOHYDROLASE 1"/>
    <property type="match status" value="1"/>
</dbReference>
<dbReference type="GO" id="GO:0003934">
    <property type="term" value="F:GTP cyclohydrolase I activity"/>
    <property type="evidence" value="ECO:0007669"/>
    <property type="project" value="UniProtKB-UniRule"/>
</dbReference>
<name>A0A0R2HM88_9LACO</name>
<sequence>MNEKNKTKIKNAVTDIIQAIGDDPERASIQETPARVATAYEEIFSATGKKHFEDYKIFNVDENADMVVVQDIPFYSMCEHHLLPFFGTVNVAYIPQNGKIIGLSKIPRLVNFVARRPSVQENITVMIADELQRILNPKGVAVSISARHLCMEMRGINKSGLSTYTNKFSGVFSDDHELKNEFLQQTRQK</sequence>
<dbReference type="GO" id="GO:0008270">
    <property type="term" value="F:zinc ion binding"/>
    <property type="evidence" value="ECO:0007669"/>
    <property type="project" value="UniProtKB-UniRule"/>
</dbReference>
<evidence type="ECO:0000313" key="9">
    <source>
        <dbReference type="EMBL" id="AMV67262.1"/>
    </source>
</evidence>
<dbReference type="Gene3D" id="1.10.286.10">
    <property type="match status" value="1"/>
</dbReference>
<comment type="pathway">
    <text evidence="2 6">Cofactor biosynthesis; 7,8-dihydroneopterin triphosphate biosynthesis; 7,8-dihydroneopterin triphosphate from GTP: step 1/1.</text>
</comment>
<dbReference type="HAMAP" id="MF_00223">
    <property type="entry name" value="FolE"/>
    <property type="match status" value="1"/>
</dbReference>
<comment type="similarity">
    <text evidence="6">Belongs to the GTP cyclohydrolase I family.</text>
</comment>
<organism evidence="8 11">
    <name type="scientific">Pediococcus damnosus</name>
    <dbReference type="NCBI Taxonomy" id="51663"/>
    <lineage>
        <taxon>Bacteria</taxon>
        <taxon>Bacillati</taxon>
        <taxon>Bacillota</taxon>
        <taxon>Bacilli</taxon>
        <taxon>Lactobacillales</taxon>
        <taxon>Lactobacillaceae</taxon>
        <taxon>Pediococcus</taxon>
    </lineage>
</organism>
<evidence type="ECO:0000256" key="6">
    <source>
        <dbReference type="HAMAP-Rule" id="MF_00223"/>
    </source>
</evidence>
<dbReference type="GO" id="GO:0006730">
    <property type="term" value="P:one-carbon metabolic process"/>
    <property type="evidence" value="ECO:0007669"/>
    <property type="project" value="UniProtKB-UniRule"/>
</dbReference>
<evidence type="ECO:0000313" key="11">
    <source>
        <dbReference type="Proteomes" id="UP000076405"/>
    </source>
</evidence>
<gene>
    <name evidence="6" type="primary">folE</name>
    <name evidence="8" type="ORF">ADU70_1368</name>
    <name evidence="9" type="ORF">ADU72_1331</name>
</gene>
<dbReference type="PROSITE" id="PS00859">
    <property type="entry name" value="GTP_CYCLOHYDROL_1_1"/>
    <property type="match status" value="1"/>
</dbReference>
<keyword evidence="5 6" id="KW-0342">GTP-binding</keyword>
<dbReference type="InterPro" id="IPR018234">
    <property type="entry name" value="GTP_CycHdrlase_I_CS"/>
</dbReference>
<evidence type="ECO:0000256" key="5">
    <source>
        <dbReference type="ARBA" id="ARBA00023134"/>
    </source>
</evidence>
<keyword evidence="6" id="KW-0479">Metal-binding</keyword>
<dbReference type="NCBIfam" id="TIGR00063">
    <property type="entry name" value="folE"/>
    <property type="match status" value="1"/>
</dbReference>
<dbReference type="GO" id="GO:0005525">
    <property type="term" value="F:GTP binding"/>
    <property type="evidence" value="ECO:0007669"/>
    <property type="project" value="UniProtKB-KW"/>
</dbReference>
<comment type="subunit">
    <text evidence="6">Homopolymer.</text>
</comment>
<reference evidence="10 11" key="1">
    <citation type="journal article" date="2016" name="PLoS ONE">
        <title>The Identification of Novel Diagnostic Marker Genes for the Detection of Beer Spoiling Pediococcus damnosus Strains Using the BlAst Diagnostic Gene findEr.</title>
        <authorList>
            <person name="Behr J."/>
            <person name="Geissler A.J."/>
            <person name="Schmid J."/>
            <person name="Zehe A."/>
            <person name="Vogel R.F."/>
        </authorList>
    </citation>
    <scope>NUCLEOTIDE SEQUENCE [LARGE SCALE GENOMIC DNA]</scope>
    <source>
        <strain evidence="8 11">TMW 2.1533</strain>
        <strain evidence="9 10">TMW 2.1535</strain>
    </source>
</reference>
<dbReference type="GO" id="GO:0006729">
    <property type="term" value="P:tetrahydrobiopterin biosynthetic process"/>
    <property type="evidence" value="ECO:0007669"/>
    <property type="project" value="TreeGrafter"/>
</dbReference>
<keyword evidence="4 6" id="KW-0378">Hydrolase</keyword>
<dbReference type="AlphaFoldDB" id="A0A0R2HM88"/>
<feature type="binding site" evidence="6">
    <location>
        <position position="81"/>
    </location>
    <ligand>
        <name>Zn(2+)</name>
        <dbReference type="ChEBI" id="CHEBI:29105"/>
    </ligand>
</feature>
<dbReference type="GO" id="GO:0046654">
    <property type="term" value="P:tetrahydrofolate biosynthetic process"/>
    <property type="evidence" value="ECO:0007669"/>
    <property type="project" value="UniProtKB-UniRule"/>
</dbReference>
<dbReference type="Proteomes" id="UP000076405">
    <property type="component" value="Chromosome"/>
</dbReference>
<dbReference type="InterPro" id="IPR043133">
    <property type="entry name" value="GTP-CH-I_C/QueF"/>
</dbReference>
<dbReference type="EMBL" id="CP012288">
    <property type="protein sequence ID" value="AMV67262.1"/>
    <property type="molecule type" value="Genomic_DNA"/>
</dbReference>
<dbReference type="PANTHER" id="PTHR11109">
    <property type="entry name" value="GTP CYCLOHYDROLASE I"/>
    <property type="match status" value="1"/>
</dbReference>
<dbReference type="NCBIfam" id="NF006826">
    <property type="entry name" value="PRK09347.1-3"/>
    <property type="match status" value="1"/>
</dbReference>
<dbReference type="Pfam" id="PF01227">
    <property type="entry name" value="GTP_cyclohydroI"/>
    <property type="match status" value="1"/>
</dbReference>
<evidence type="ECO:0000313" key="8">
    <source>
        <dbReference type="EMBL" id="AMV62854.1"/>
    </source>
</evidence>
<evidence type="ECO:0000256" key="1">
    <source>
        <dbReference type="ARBA" id="ARBA00001052"/>
    </source>
</evidence>
<evidence type="ECO:0000256" key="3">
    <source>
        <dbReference type="ARBA" id="ARBA00022563"/>
    </source>
</evidence>
<dbReference type="FunFam" id="3.30.1130.10:FF:000001">
    <property type="entry name" value="GTP cyclohydrolase 1"/>
    <property type="match status" value="1"/>
</dbReference>
<keyword evidence="6" id="KW-0862">Zinc</keyword>
<keyword evidence="6" id="KW-0547">Nucleotide-binding</keyword>
<dbReference type="GeneID" id="57276600"/>
<evidence type="ECO:0000259" key="7">
    <source>
        <dbReference type="Pfam" id="PF01227"/>
    </source>
</evidence>
<keyword evidence="10" id="KW-1185">Reference proteome</keyword>
<protein>
    <recommendedName>
        <fullName evidence="6">GTP cyclohydrolase 1</fullName>
        <ecNumber evidence="6">3.5.4.16</ecNumber>
    </recommendedName>
    <alternativeName>
        <fullName evidence="6">GTP cyclohydrolase I</fullName>
        <shortName evidence="6">GTP-CH-I</shortName>
    </alternativeName>
</protein>
<accession>A0A0R2HM88</accession>
<comment type="catalytic activity">
    <reaction evidence="1 6">
        <text>GTP + H2O = 7,8-dihydroneopterin 3'-triphosphate + formate + H(+)</text>
        <dbReference type="Rhea" id="RHEA:17473"/>
        <dbReference type="ChEBI" id="CHEBI:15377"/>
        <dbReference type="ChEBI" id="CHEBI:15378"/>
        <dbReference type="ChEBI" id="CHEBI:15740"/>
        <dbReference type="ChEBI" id="CHEBI:37565"/>
        <dbReference type="ChEBI" id="CHEBI:58462"/>
        <dbReference type="EC" id="3.5.4.16"/>
    </reaction>
</comment>
<dbReference type="NCBIfam" id="NF006825">
    <property type="entry name" value="PRK09347.1-2"/>
    <property type="match status" value="1"/>
</dbReference>
<dbReference type="OrthoDB" id="9801207at2"/>